<dbReference type="Proteomes" id="UP000290560">
    <property type="component" value="Unassembled WGS sequence"/>
</dbReference>
<dbReference type="AlphaFoldDB" id="A0A444D870"/>
<accession>A0A444D870</accession>
<sequence>MRRSAHSTTDSEWLAAWLKVYGAVRGPRNPAEGCARCHKVVIAYCLLRSLVEHSCINSKSLAFGYLNEKSIDTGLIKFLSLYPSALSWYLEFAFAFSTFSAPFTTNALSL</sequence>
<reference evidence="1" key="1">
    <citation type="journal article" date="2018" name="Data Brief">
        <title>Genome sequence data from 17 accessions of Ensete ventricosum, a staple food crop for millions in Ethiopia.</title>
        <authorList>
            <person name="Yemataw Z."/>
            <person name="Muzemil S."/>
            <person name="Ambachew D."/>
            <person name="Tripathi L."/>
            <person name="Tesfaye K."/>
            <person name="Chala A."/>
            <person name="Farbos A."/>
            <person name="O'Neill P."/>
            <person name="Moore K."/>
            <person name="Grant M."/>
            <person name="Studholme D.J."/>
        </authorList>
    </citation>
    <scope>NUCLEOTIDE SEQUENCE [LARGE SCALE GENOMIC DNA]</scope>
    <source>
        <tissue evidence="1">Leaf</tissue>
    </source>
</reference>
<organism evidence="1">
    <name type="scientific">Ensete ventricosum</name>
    <name type="common">Abyssinian banana</name>
    <name type="synonym">Musa ensete</name>
    <dbReference type="NCBI Taxonomy" id="4639"/>
    <lineage>
        <taxon>Eukaryota</taxon>
        <taxon>Viridiplantae</taxon>
        <taxon>Streptophyta</taxon>
        <taxon>Embryophyta</taxon>
        <taxon>Tracheophyta</taxon>
        <taxon>Spermatophyta</taxon>
        <taxon>Magnoliopsida</taxon>
        <taxon>Liliopsida</taxon>
        <taxon>Zingiberales</taxon>
        <taxon>Musaceae</taxon>
        <taxon>Ensete</taxon>
    </lineage>
</organism>
<name>A0A444D870_ENSVE</name>
<protein>
    <submittedName>
        <fullName evidence="1">Uncharacterized protein</fullName>
    </submittedName>
</protein>
<evidence type="ECO:0000313" key="1">
    <source>
        <dbReference type="EMBL" id="RZR72493.1"/>
    </source>
</evidence>
<dbReference type="EMBL" id="KV875699">
    <property type="protein sequence ID" value="RZR72493.1"/>
    <property type="molecule type" value="Genomic_DNA"/>
</dbReference>
<proteinExistence type="predicted"/>
<gene>
    <name evidence="1" type="ORF">BHM03_00014083</name>
</gene>